<name>A0A914VR87_9BILA</name>
<keyword evidence="1" id="KW-1133">Transmembrane helix</keyword>
<keyword evidence="1" id="KW-0472">Membrane</keyword>
<keyword evidence="1" id="KW-0812">Transmembrane</keyword>
<keyword evidence="2" id="KW-1185">Reference proteome</keyword>
<evidence type="ECO:0000313" key="2">
    <source>
        <dbReference type="Proteomes" id="UP000887566"/>
    </source>
</evidence>
<feature type="transmembrane region" description="Helical" evidence="1">
    <location>
        <begin position="12"/>
        <end position="30"/>
    </location>
</feature>
<dbReference type="WBParaSite" id="PSAMB.scaffold2356size30986.g17501.t1">
    <property type="protein sequence ID" value="PSAMB.scaffold2356size30986.g17501.t1"/>
    <property type="gene ID" value="PSAMB.scaffold2356size30986.g17501"/>
</dbReference>
<dbReference type="AlphaFoldDB" id="A0A914VR87"/>
<accession>A0A914VR87</accession>
<reference evidence="3" key="1">
    <citation type="submission" date="2022-11" db="UniProtKB">
        <authorList>
            <consortium name="WormBaseParasite"/>
        </authorList>
    </citation>
    <scope>IDENTIFICATION</scope>
</reference>
<evidence type="ECO:0000313" key="3">
    <source>
        <dbReference type="WBParaSite" id="PSAMB.scaffold2356size30986.g17501.t1"/>
    </source>
</evidence>
<evidence type="ECO:0000256" key="1">
    <source>
        <dbReference type="SAM" id="Phobius"/>
    </source>
</evidence>
<organism evidence="2 3">
    <name type="scientific">Plectus sambesii</name>
    <dbReference type="NCBI Taxonomy" id="2011161"/>
    <lineage>
        <taxon>Eukaryota</taxon>
        <taxon>Metazoa</taxon>
        <taxon>Ecdysozoa</taxon>
        <taxon>Nematoda</taxon>
        <taxon>Chromadorea</taxon>
        <taxon>Plectida</taxon>
        <taxon>Plectina</taxon>
        <taxon>Plectoidea</taxon>
        <taxon>Plectidae</taxon>
        <taxon>Plectus</taxon>
    </lineage>
</organism>
<dbReference type="Proteomes" id="UP000887566">
    <property type="component" value="Unplaced"/>
</dbReference>
<sequence>MVDRPTPTTDYVCTACVRTVLLFLLVVQLFHRECRQRLTRPDIGGKITAAARVWDSQRWRWTTIGNERKRTPALGCAFFRAPNKFIGCDSVATCVRPATSALIRAGDRPSG</sequence>
<proteinExistence type="predicted"/>
<protein>
    <submittedName>
        <fullName evidence="3">Secreted protein</fullName>
    </submittedName>
</protein>